<dbReference type="PANTHER" id="PTHR42948:SF1">
    <property type="entry name" value="TRANSPORTER"/>
    <property type="match status" value="1"/>
</dbReference>
<feature type="transmembrane region" description="Helical" evidence="7">
    <location>
        <begin position="419"/>
        <end position="441"/>
    </location>
</feature>
<keyword evidence="5 7" id="KW-0472">Membrane</keyword>
<evidence type="ECO:0000256" key="2">
    <source>
        <dbReference type="ARBA" id="ARBA00022448"/>
    </source>
</evidence>
<keyword evidence="3 6" id="KW-0812">Transmembrane</keyword>
<dbReference type="InterPro" id="IPR000175">
    <property type="entry name" value="Na/ntran_symport"/>
</dbReference>
<dbReference type="PRINTS" id="PR00176">
    <property type="entry name" value="NANEUSMPORT"/>
</dbReference>
<keyword evidence="6" id="KW-0769">Symport</keyword>
<evidence type="ECO:0000256" key="5">
    <source>
        <dbReference type="ARBA" id="ARBA00023136"/>
    </source>
</evidence>
<dbReference type="Proteomes" id="UP000076066">
    <property type="component" value="Chromosome"/>
</dbReference>
<evidence type="ECO:0000256" key="6">
    <source>
        <dbReference type="RuleBase" id="RU003732"/>
    </source>
</evidence>
<keyword evidence="4 7" id="KW-1133">Transmembrane helix</keyword>
<dbReference type="STRING" id="1549855.AY555_04890"/>
<keyword evidence="9" id="KW-1185">Reference proteome</keyword>
<protein>
    <recommendedName>
        <fullName evidence="6">Transporter</fullName>
    </recommendedName>
</protein>
<name>A0A143DD12_9PROT</name>
<evidence type="ECO:0000313" key="8">
    <source>
        <dbReference type="EMBL" id="AMW34624.1"/>
    </source>
</evidence>
<dbReference type="PROSITE" id="PS50267">
    <property type="entry name" value="NA_NEUROTRAN_SYMP_3"/>
    <property type="match status" value="1"/>
</dbReference>
<reference evidence="8 9" key="1">
    <citation type="submission" date="2016-02" db="EMBL/GenBank/DDBJ databases">
        <title>Complete Genome of H5569, the type strain of the newly described species Haematospirillium jordaniae.</title>
        <authorList>
            <person name="Nicholson A.C."/>
            <person name="Humrighouse B.W."/>
            <person name="Loparov V."/>
            <person name="McQuiston J.R."/>
        </authorList>
    </citation>
    <scope>NUCLEOTIDE SEQUENCE [LARGE SCALE GENOMIC DNA]</scope>
    <source>
        <strain evidence="8 9">H5569</strain>
    </source>
</reference>
<evidence type="ECO:0000256" key="7">
    <source>
        <dbReference type="SAM" id="Phobius"/>
    </source>
</evidence>
<dbReference type="GO" id="GO:0015293">
    <property type="term" value="F:symporter activity"/>
    <property type="evidence" value="ECO:0007669"/>
    <property type="project" value="UniProtKB-KW"/>
</dbReference>
<feature type="transmembrane region" description="Helical" evidence="7">
    <location>
        <begin position="294"/>
        <end position="327"/>
    </location>
</feature>
<dbReference type="GO" id="GO:0016020">
    <property type="term" value="C:membrane"/>
    <property type="evidence" value="ECO:0007669"/>
    <property type="project" value="UniProtKB-SubCell"/>
</dbReference>
<gene>
    <name evidence="8" type="ORF">AY555_04890</name>
</gene>
<accession>A0A143DD12</accession>
<dbReference type="PROSITE" id="PS00610">
    <property type="entry name" value="NA_NEUROTRAN_SYMP_1"/>
    <property type="match status" value="1"/>
</dbReference>
<dbReference type="GeneID" id="53316487"/>
<proteinExistence type="inferred from homology"/>
<feature type="transmembrane region" description="Helical" evidence="7">
    <location>
        <begin position="339"/>
        <end position="361"/>
    </location>
</feature>
<dbReference type="RefSeq" id="WP_066134163.1">
    <property type="nucleotide sequence ID" value="NZ_CP014525.1"/>
</dbReference>
<dbReference type="AlphaFoldDB" id="A0A143DD12"/>
<dbReference type="InterPro" id="IPR037272">
    <property type="entry name" value="SNS_sf"/>
</dbReference>
<dbReference type="Pfam" id="PF00209">
    <property type="entry name" value="SNF"/>
    <property type="match status" value="2"/>
</dbReference>
<dbReference type="SUPFAM" id="SSF161070">
    <property type="entry name" value="SNF-like"/>
    <property type="match status" value="1"/>
</dbReference>
<feature type="transmembrane region" description="Helical" evidence="7">
    <location>
        <begin position="212"/>
        <end position="236"/>
    </location>
</feature>
<feature type="transmembrane region" description="Helical" evidence="7">
    <location>
        <begin position="38"/>
        <end position="64"/>
    </location>
</feature>
<evidence type="ECO:0000256" key="3">
    <source>
        <dbReference type="ARBA" id="ARBA00022692"/>
    </source>
</evidence>
<feature type="transmembrane region" description="Helical" evidence="7">
    <location>
        <begin position="173"/>
        <end position="200"/>
    </location>
</feature>
<comment type="similarity">
    <text evidence="6">Belongs to the sodium:neurotransmitter symporter (SNF) (TC 2.A.22) family.</text>
</comment>
<dbReference type="OrthoDB" id="9762833at2"/>
<feature type="transmembrane region" description="Helical" evidence="7">
    <location>
        <begin position="381"/>
        <end position="399"/>
    </location>
</feature>
<dbReference type="EMBL" id="CP014525">
    <property type="protein sequence ID" value="AMW34624.1"/>
    <property type="molecule type" value="Genomic_DNA"/>
</dbReference>
<organism evidence="8 9">
    <name type="scientific">Haematospirillum jordaniae</name>
    <dbReference type="NCBI Taxonomy" id="1549855"/>
    <lineage>
        <taxon>Bacteria</taxon>
        <taxon>Pseudomonadati</taxon>
        <taxon>Pseudomonadota</taxon>
        <taxon>Alphaproteobacteria</taxon>
        <taxon>Rhodospirillales</taxon>
        <taxon>Novispirillaceae</taxon>
        <taxon>Haematospirillum</taxon>
    </lineage>
</organism>
<dbReference type="InterPro" id="IPR047218">
    <property type="entry name" value="YocR/YhdH-like"/>
</dbReference>
<keyword evidence="2 6" id="KW-0813">Transport</keyword>
<feature type="transmembrane region" description="Helical" evidence="7">
    <location>
        <begin position="142"/>
        <end position="161"/>
    </location>
</feature>
<evidence type="ECO:0000256" key="1">
    <source>
        <dbReference type="ARBA" id="ARBA00004141"/>
    </source>
</evidence>
<dbReference type="PANTHER" id="PTHR42948">
    <property type="entry name" value="TRANSPORTER"/>
    <property type="match status" value="1"/>
</dbReference>
<comment type="subcellular location">
    <subcellularLocation>
        <location evidence="1">Membrane</location>
        <topology evidence="1">Multi-pass membrane protein</topology>
    </subcellularLocation>
</comment>
<evidence type="ECO:0000313" key="9">
    <source>
        <dbReference type="Proteomes" id="UP000076066"/>
    </source>
</evidence>
<dbReference type="NCBIfam" id="NF037979">
    <property type="entry name" value="Na_transp"/>
    <property type="match status" value="1"/>
</dbReference>
<sequence>MTREHWGSKLGFILAAAGSAVGLGNVWKFPYLVGQNGGAVFVITYLVLALTIGAALILAELALGRAAQKDPVGTFANLRGGAWSLAGYLGVLSGFLVLTFYSVIGGWTLAYVVKMVDGSLMETGLDLTGTFNGFVSNSVEPLIYHALFMLMTVLVVLRGIGSGIERCNKFLMPALFLILVFLAVRAVTLDGAAAGVDFYLRPDFSKFSGDTLVAALSQAFFSLSIGLGILITYGSYLDRSQNIQRSTLWIIVLDTGVGIFAGLIIMPAVFAFGIEPGAGPGLTFITLPGIFQQITGGVLFGTAFFVLLLFAALTSSVSLLEVPVAYLMDELQLSRKTAVLVLGGVAFLIGIPSSLSFGVMSDMTLFGMGFMDLLDYLTTKLMIPAGGMAVCIFAGWIVWPRMQTEVSNDGTLAFPLSTIWGWVLKVVAPASIAMIMVYGFLH</sequence>
<feature type="transmembrane region" description="Helical" evidence="7">
    <location>
        <begin position="248"/>
        <end position="274"/>
    </location>
</feature>
<dbReference type="KEGG" id="hjo:AY555_04890"/>
<feature type="transmembrane region" description="Helical" evidence="7">
    <location>
        <begin position="85"/>
        <end position="113"/>
    </location>
</feature>
<evidence type="ECO:0000256" key="4">
    <source>
        <dbReference type="ARBA" id="ARBA00022989"/>
    </source>
</evidence>
<dbReference type="CDD" id="cd10336">
    <property type="entry name" value="SLC6sbd_Tyt1-Like"/>
    <property type="match status" value="1"/>
</dbReference>